<dbReference type="GO" id="GO:0005524">
    <property type="term" value="F:ATP binding"/>
    <property type="evidence" value="ECO:0007669"/>
    <property type="project" value="UniProtKB-UniRule"/>
</dbReference>
<dbReference type="GO" id="GO:0003724">
    <property type="term" value="F:RNA helicase activity"/>
    <property type="evidence" value="ECO:0007669"/>
    <property type="project" value="UniProtKB-EC"/>
</dbReference>
<dbReference type="PROSITE" id="PS51192">
    <property type="entry name" value="HELICASE_ATP_BIND_1"/>
    <property type="match status" value="1"/>
</dbReference>
<evidence type="ECO:0000313" key="6">
    <source>
        <dbReference type="EMBL" id="VDK31538.1"/>
    </source>
</evidence>
<dbReference type="OrthoDB" id="5875764at2759"/>
<dbReference type="InterPro" id="IPR014001">
    <property type="entry name" value="Helicase_ATP-bd"/>
</dbReference>
<dbReference type="AlphaFoldDB" id="A0A183CZX8"/>
<keyword evidence="2 4" id="KW-0378">Hydrolase</keyword>
<keyword evidence="3 4" id="KW-0067">ATP-binding</keyword>
<evidence type="ECO:0000256" key="1">
    <source>
        <dbReference type="ARBA" id="ARBA00022741"/>
    </source>
</evidence>
<name>A0A183CZX8_9BILA</name>
<evidence type="ECO:0000256" key="2">
    <source>
        <dbReference type="ARBA" id="ARBA00022801"/>
    </source>
</evidence>
<evidence type="ECO:0000256" key="3">
    <source>
        <dbReference type="ARBA" id="ARBA00022840"/>
    </source>
</evidence>
<dbReference type="WBParaSite" id="GPUH_0000202401-mRNA-1">
    <property type="protein sequence ID" value="GPUH_0000202401-mRNA-1"/>
    <property type="gene ID" value="GPUH_0000202401"/>
</dbReference>
<proteinExistence type="inferred from homology"/>
<feature type="domain" description="Helicase ATP-binding" evidence="5">
    <location>
        <begin position="76"/>
        <end position="139"/>
    </location>
</feature>
<reference evidence="6 7" key="2">
    <citation type="submission" date="2018-11" db="EMBL/GenBank/DDBJ databases">
        <authorList>
            <consortium name="Pathogen Informatics"/>
        </authorList>
    </citation>
    <scope>NUCLEOTIDE SEQUENCE [LARGE SCALE GENOMIC DNA]</scope>
</reference>
<organism evidence="8">
    <name type="scientific">Gongylonema pulchrum</name>
    <dbReference type="NCBI Taxonomy" id="637853"/>
    <lineage>
        <taxon>Eukaryota</taxon>
        <taxon>Metazoa</taxon>
        <taxon>Ecdysozoa</taxon>
        <taxon>Nematoda</taxon>
        <taxon>Chromadorea</taxon>
        <taxon>Rhabditida</taxon>
        <taxon>Spirurina</taxon>
        <taxon>Spiruromorpha</taxon>
        <taxon>Spiruroidea</taxon>
        <taxon>Gongylonematidae</taxon>
        <taxon>Gongylonema</taxon>
    </lineage>
</organism>
<accession>A0A183CZX8</accession>
<dbReference type="PANTHER" id="PTHR24031">
    <property type="entry name" value="RNA HELICASE"/>
    <property type="match status" value="1"/>
</dbReference>
<dbReference type="SUPFAM" id="SSF52540">
    <property type="entry name" value="P-loop containing nucleoside triphosphate hydrolases"/>
    <property type="match status" value="1"/>
</dbReference>
<sequence length="139" mass="15064">MDINESNEEAAGASSLNDAGDKHTYEVLGHDTFNCAELEFIEGLHPSLAQRVKQHLKRWYPVQTATLPHLIAATNACTVLPPRDLVISAPTGSGKTLCYVIPILNALRSQTSGSLFALVVAPVQNLVDQIEKVLLFSVK</sequence>
<evidence type="ECO:0000313" key="7">
    <source>
        <dbReference type="Proteomes" id="UP000271098"/>
    </source>
</evidence>
<dbReference type="EMBL" id="UYRT01002793">
    <property type="protein sequence ID" value="VDK31538.1"/>
    <property type="molecule type" value="Genomic_DNA"/>
</dbReference>
<keyword evidence="4" id="KW-0694">RNA-binding</keyword>
<comment type="similarity">
    <text evidence="4">Belongs to the DEAD box helicase family.</text>
</comment>
<evidence type="ECO:0000259" key="5">
    <source>
        <dbReference type="PROSITE" id="PS51192"/>
    </source>
</evidence>
<dbReference type="Proteomes" id="UP000271098">
    <property type="component" value="Unassembled WGS sequence"/>
</dbReference>
<evidence type="ECO:0000256" key="4">
    <source>
        <dbReference type="RuleBase" id="RU365068"/>
    </source>
</evidence>
<evidence type="ECO:0000313" key="8">
    <source>
        <dbReference type="WBParaSite" id="GPUH_0000202401-mRNA-1"/>
    </source>
</evidence>
<protein>
    <recommendedName>
        <fullName evidence="4">ATP-dependent RNA helicase</fullName>
        <ecNumber evidence="4">3.6.4.13</ecNumber>
    </recommendedName>
</protein>
<reference evidence="8" key="1">
    <citation type="submission" date="2016-06" db="UniProtKB">
        <authorList>
            <consortium name="WormBaseParasite"/>
        </authorList>
    </citation>
    <scope>IDENTIFICATION</scope>
</reference>
<dbReference type="EC" id="3.6.4.13" evidence="4"/>
<comment type="function">
    <text evidence="4">RNA helicase.</text>
</comment>
<comment type="catalytic activity">
    <reaction evidence="4">
        <text>ATP + H2O = ADP + phosphate + H(+)</text>
        <dbReference type="Rhea" id="RHEA:13065"/>
        <dbReference type="ChEBI" id="CHEBI:15377"/>
        <dbReference type="ChEBI" id="CHEBI:15378"/>
        <dbReference type="ChEBI" id="CHEBI:30616"/>
        <dbReference type="ChEBI" id="CHEBI:43474"/>
        <dbReference type="ChEBI" id="CHEBI:456216"/>
        <dbReference type="EC" id="3.6.4.13"/>
    </reaction>
</comment>
<dbReference type="Pfam" id="PF00270">
    <property type="entry name" value="DEAD"/>
    <property type="match status" value="1"/>
</dbReference>
<dbReference type="InterPro" id="IPR011545">
    <property type="entry name" value="DEAD/DEAH_box_helicase_dom"/>
</dbReference>
<keyword evidence="7" id="KW-1185">Reference proteome</keyword>
<keyword evidence="1 4" id="KW-0547">Nucleotide-binding</keyword>
<comment type="domain">
    <text evidence="4">The Q motif is unique to and characteristic of the DEAD box family of RNA helicases and controls ATP binding and hydrolysis.</text>
</comment>
<keyword evidence="4" id="KW-0347">Helicase</keyword>
<dbReference type="InterPro" id="IPR027417">
    <property type="entry name" value="P-loop_NTPase"/>
</dbReference>
<dbReference type="Gene3D" id="3.40.50.300">
    <property type="entry name" value="P-loop containing nucleotide triphosphate hydrolases"/>
    <property type="match status" value="1"/>
</dbReference>
<dbReference type="GO" id="GO:0003723">
    <property type="term" value="F:RNA binding"/>
    <property type="evidence" value="ECO:0007669"/>
    <property type="project" value="UniProtKB-UniRule"/>
</dbReference>
<gene>
    <name evidence="6" type="ORF">GPUH_LOCUS2019</name>
</gene>
<dbReference type="GO" id="GO:0016787">
    <property type="term" value="F:hydrolase activity"/>
    <property type="evidence" value="ECO:0007669"/>
    <property type="project" value="UniProtKB-KW"/>
</dbReference>